<dbReference type="InterPro" id="IPR001296">
    <property type="entry name" value="Glyco_trans_1"/>
</dbReference>
<name>A0ABX0TJA7_9MICC</name>
<dbReference type="Pfam" id="PF00534">
    <property type="entry name" value="Glycos_transf_1"/>
    <property type="match status" value="1"/>
</dbReference>
<protein>
    <submittedName>
        <fullName evidence="3">Glycosyltransferase involved in cell wall biosynthesis</fullName>
    </submittedName>
</protein>
<dbReference type="PANTHER" id="PTHR46401">
    <property type="entry name" value="GLYCOSYLTRANSFERASE WBBK-RELATED"/>
    <property type="match status" value="1"/>
</dbReference>
<dbReference type="EMBL" id="JAAOZD010000003">
    <property type="protein sequence ID" value="NIJ01270.1"/>
    <property type="molecule type" value="Genomic_DNA"/>
</dbReference>
<organism evidence="3 4">
    <name type="scientific">Paenarthrobacter ilicis</name>
    <dbReference type="NCBI Taxonomy" id="43665"/>
    <lineage>
        <taxon>Bacteria</taxon>
        <taxon>Bacillati</taxon>
        <taxon>Actinomycetota</taxon>
        <taxon>Actinomycetes</taxon>
        <taxon>Micrococcales</taxon>
        <taxon>Micrococcaceae</taxon>
        <taxon>Paenarthrobacter</taxon>
    </lineage>
</organism>
<comment type="caution">
    <text evidence="3">The sequence shown here is derived from an EMBL/GenBank/DDBJ whole genome shotgun (WGS) entry which is preliminary data.</text>
</comment>
<gene>
    <name evidence="3" type="ORF">FHR86_001591</name>
</gene>
<proteinExistence type="predicted"/>
<dbReference type="SUPFAM" id="SSF53756">
    <property type="entry name" value="UDP-Glycosyltransferase/glycogen phosphorylase"/>
    <property type="match status" value="1"/>
</dbReference>
<dbReference type="Proteomes" id="UP000802392">
    <property type="component" value="Unassembled WGS sequence"/>
</dbReference>
<evidence type="ECO:0000259" key="2">
    <source>
        <dbReference type="Pfam" id="PF00534"/>
    </source>
</evidence>
<keyword evidence="1" id="KW-0808">Transferase</keyword>
<keyword evidence="4" id="KW-1185">Reference proteome</keyword>
<evidence type="ECO:0000256" key="1">
    <source>
        <dbReference type="ARBA" id="ARBA00022679"/>
    </source>
</evidence>
<accession>A0ABX0TJA7</accession>
<dbReference type="CDD" id="cd03801">
    <property type="entry name" value="GT4_PimA-like"/>
    <property type="match status" value="1"/>
</dbReference>
<sequence length="345" mass="35607">MKLRLLVPGNVRHGSGGNRYNASLAAHLIALGARVETVAVDGDWPVGSAEDRRRLAEALDGGTPVIADGLVASGAPEEVASAVMGGTDVWILSHMALADHHALEAQSLAAATGIICPSAHSAGELRAKHGALEVVVATPGTAAAGVSAGSEPKHIVAVAALLPNKSQTELVEALSQLQDLEWTASLIGSHHADPAYAAKVRDVVEHYGLQQRVTLTGELTGQALEEEWHKADLSVLLSKSESFGMVVTESLAHGVPVLVRQGTGAVEALGASGAGAALDLTREGALAGSLRRWVTDSALQERWRSNALQARGNLHSWDATAGTVLDALTSPRAGTTVSGGKRRNP</sequence>
<evidence type="ECO:0000313" key="3">
    <source>
        <dbReference type="EMBL" id="NIJ01270.1"/>
    </source>
</evidence>
<dbReference type="Gene3D" id="3.40.50.2000">
    <property type="entry name" value="Glycogen Phosphorylase B"/>
    <property type="match status" value="1"/>
</dbReference>
<dbReference type="RefSeq" id="WP_314325637.1">
    <property type="nucleotide sequence ID" value="NZ_BAAAVO010000013.1"/>
</dbReference>
<evidence type="ECO:0000313" key="4">
    <source>
        <dbReference type="Proteomes" id="UP000802392"/>
    </source>
</evidence>
<dbReference type="PANTHER" id="PTHR46401:SF2">
    <property type="entry name" value="GLYCOSYLTRANSFERASE WBBK-RELATED"/>
    <property type="match status" value="1"/>
</dbReference>
<feature type="domain" description="Glycosyl transferase family 1" evidence="2">
    <location>
        <begin position="150"/>
        <end position="307"/>
    </location>
</feature>
<reference evidence="3 4" key="1">
    <citation type="submission" date="2020-03" db="EMBL/GenBank/DDBJ databases">
        <title>Genomic Encyclopedia of Type Strains, Phase III (KMG-III): the genomes of soil and plant-associated and newly described type strains.</title>
        <authorList>
            <person name="Whitman W."/>
        </authorList>
    </citation>
    <scope>NUCLEOTIDE SEQUENCE [LARGE SCALE GENOMIC DNA]</scope>
    <source>
        <strain evidence="3 4">CECT 4207</strain>
    </source>
</reference>